<feature type="transmembrane region" description="Helical" evidence="1">
    <location>
        <begin position="61"/>
        <end position="80"/>
    </location>
</feature>
<evidence type="ECO:0000256" key="1">
    <source>
        <dbReference type="SAM" id="Phobius"/>
    </source>
</evidence>
<keyword evidence="2" id="KW-1185">Reference proteome</keyword>
<evidence type="ECO:0000313" key="3">
    <source>
        <dbReference type="RefSeq" id="XP_027204085.1"/>
    </source>
</evidence>
<dbReference type="Proteomes" id="UP000515146">
    <property type="component" value="Unplaced"/>
</dbReference>
<protein>
    <submittedName>
        <fullName evidence="3">Uncharacterized protein LOC113797840</fullName>
    </submittedName>
</protein>
<feature type="transmembrane region" description="Helical" evidence="1">
    <location>
        <begin position="246"/>
        <end position="266"/>
    </location>
</feature>
<feature type="transmembrane region" description="Helical" evidence="1">
    <location>
        <begin position="101"/>
        <end position="121"/>
    </location>
</feature>
<keyword evidence="1" id="KW-0472">Membrane</keyword>
<evidence type="ECO:0000313" key="2">
    <source>
        <dbReference type="Proteomes" id="UP000515146"/>
    </source>
</evidence>
<feature type="transmembrane region" description="Helical" evidence="1">
    <location>
        <begin position="133"/>
        <end position="155"/>
    </location>
</feature>
<organism evidence="2 3">
    <name type="scientific">Dermatophagoides pteronyssinus</name>
    <name type="common">European house dust mite</name>
    <dbReference type="NCBI Taxonomy" id="6956"/>
    <lineage>
        <taxon>Eukaryota</taxon>
        <taxon>Metazoa</taxon>
        <taxon>Ecdysozoa</taxon>
        <taxon>Arthropoda</taxon>
        <taxon>Chelicerata</taxon>
        <taxon>Arachnida</taxon>
        <taxon>Acari</taxon>
        <taxon>Acariformes</taxon>
        <taxon>Sarcoptiformes</taxon>
        <taxon>Astigmata</taxon>
        <taxon>Psoroptidia</taxon>
        <taxon>Analgoidea</taxon>
        <taxon>Pyroglyphidae</taxon>
        <taxon>Dermatophagoidinae</taxon>
        <taxon>Dermatophagoides</taxon>
    </lineage>
</organism>
<proteinExistence type="predicted"/>
<dbReference type="InParanoid" id="A0A6P6YFR4"/>
<dbReference type="AlphaFoldDB" id="A0A6P6YFR4"/>
<dbReference type="RefSeq" id="XP_027204085.1">
    <property type="nucleotide sequence ID" value="XM_027348284.1"/>
</dbReference>
<reference evidence="3" key="1">
    <citation type="submission" date="2025-08" db="UniProtKB">
        <authorList>
            <consortium name="RefSeq"/>
        </authorList>
    </citation>
    <scope>IDENTIFICATION</scope>
    <source>
        <strain evidence="3">Airmid</strain>
    </source>
</reference>
<dbReference type="KEGG" id="dpte:113797840"/>
<keyword evidence="1" id="KW-0812">Transmembrane</keyword>
<gene>
    <name evidence="3" type="primary">LOC113797840</name>
</gene>
<accession>A0A6P6YFR4</accession>
<sequence>MKIPLFLIKYYLKSQQYHIRIGHIFKQGFQCWNYFGTRMEFTMFDYEQRKIPYNYQTFRHAIWYTLNAWTAIIFLMFLTNDETLISIKHIEKIFGIDRLDLLLNEMIIIFLILEWMWIFTFKETLRYRFTWTLLIHIIFMMGQLFRAMNFIVVSVEFSKVQIKQFFSSLKLLRNYNSFGTDHHSISFIQNSILFLSRQQFEYVKQYADVTKVNRTASPYFVYDEMISKSSIIMACLFTSRQLQMNLFNLCIIPGLLSMFFYTTGLYQSVSNLPLYNQRSARLISQWLAKFQWLSSSIKNKAINRRFSQAYLRYLIKLNLFIQTMPNNKFGFSCGRLFFITKFKYIQLFILNFHLTIKFYKKICMSPQ</sequence>
<keyword evidence="1" id="KW-1133">Transmembrane helix</keyword>
<name>A0A6P6YFR4_DERPT</name>